<evidence type="ECO:0000313" key="6">
    <source>
        <dbReference type="EMBL" id="ASQ30742.1"/>
    </source>
</evidence>
<dbReference type="AlphaFoldDB" id="A0A222MYV9"/>
<name>A0A222MYV9_9BACT</name>
<dbReference type="KEGG" id="cavi:CAV_1108"/>
<keyword evidence="7" id="KW-1185">Reference proteome</keyword>
<evidence type="ECO:0000256" key="4">
    <source>
        <dbReference type="ARBA" id="ARBA00023136"/>
    </source>
</evidence>
<dbReference type="GO" id="GO:0016020">
    <property type="term" value="C:membrane"/>
    <property type="evidence" value="ECO:0007669"/>
    <property type="project" value="UniProtKB-SubCell"/>
</dbReference>
<evidence type="ECO:0000256" key="3">
    <source>
        <dbReference type="ARBA" id="ARBA00022989"/>
    </source>
</evidence>
<gene>
    <name evidence="6" type="ORF">CAV_1108</name>
</gene>
<evidence type="ECO:0000256" key="1">
    <source>
        <dbReference type="ARBA" id="ARBA00004141"/>
    </source>
</evidence>
<feature type="transmembrane region" description="Helical" evidence="5">
    <location>
        <begin position="36"/>
        <end position="54"/>
    </location>
</feature>
<evidence type="ECO:0000313" key="7">
    <source>
        <dbReference type="Proteomes" id="UP000201169"/>
    </source>
</evidence>
<evidence type="ECO:0000256" key="5">
    <source>
        <dbReference type="SAM" id="Phobius"/>
    </source>
</evidence>
<dbReference type="GO" id="GO:0030255">
    <property type="term" value="P:protein secretion by the type IV secretion system"/>
    <property type="evidence" value="ECO:0007669"/>
    <property type="project" value="InterPro"/>
</dbReference>
<feature type="transmembrane region" description="Helical" evidence="5">
    <location>
        <begin position="150"/>
        <end position="173"/>
    </location>
</feature>
<dbReference type="InterPro" id="IPR007688">
    <property type="entry name" value="Conjugal_tfr_TrbL/VirB6"/>
</dbReference>
<protein>
    <submittedName>
        <fullName evidence="6">Type IV secretion system protein VirB6</fullName>
    </submittedName>
</protein>
<organism evidence="6 7">
    <name type="scientific">Campylobacter avium LMG 24591</name>
    <dbReference type="NCBI Taxonomy" id="522484"/>
    <lineage>
        <taxon>Bacteria</taxon>
        <taxon>Pseudomonadati</taxon>
        <taxon>Campylobacterota</taxon>
        <taxon>Epsilonproteobacteria</taxon>
        <taxon>Campylobacterales</taxon>
        <taxon>Campylobacteraceae</taxon>
        <taxon>Campylobacter</taxon>
    </lineage>
</organism>
<keyword evidence="3 5" id="KW-1133">Transmembrane helix</keyword>
<dbReference type="Pfam" id="PF04610">
    <property type="entry name" value="TrbL"/>
    <property type="match status" value="1"/>
</dbReference>
<keyword evidence="2 5" id="KW-0812">Transmembrane</keyword>
<comment type="subcellular location">
    <subcellularLocation>
        <location evidence="1">Membrane</location>
        <topology evidence="1">Multi-pass membrane protein</topology>
    </subcellularLocation>
</comment>
<feature type="transmembrane region" description="Helical" evidence="5">
    <location>
        <begin position="250"/>
        <end position="267"/>
    </location>
</feature>
<sequence length="342" mass="37809">MHIYPSKYPDIAEAEPTKRPPTMVGMVCCHGVPYAILYPAIIIAIAMVTTPIAYKAMETFSKNVFTLSMPPAANIKFGSKAKIKNTFLKNIDLPFYLRINRWLSAAISALDAIYAWARGGTQFYSRLDGVTGSFLDTLNKIWQSYGFSEIIEAAFVCLFMIISFLAVMFAFAFTIISASITNTFLIIALPLALFCFMYQSTRNVFVQWCNMFISNIFLLIFMTCFIDFLINNLNALYASTQEANSIFIQILQPILIGGILIACISVIKELAKNLANVSIDSAGSSALNSMSSSVGKVSGSVSKSTGKAGLGVLSGSAAKAEKTRWAFRFSWIWSQKRRSKWL</sequence>
<dbReference type="Proteomes" id="UP000201169">
    <property type="component" value="Chromosome"/>
</dbReference>
<evidence type="ECO:0000256" key="2">
    <source>
        <dbReference type="ARBA" id="ARBA00022692"/>
    </source>
</evidence>
<feature type="transmembrane region" description="Helical" evidence="5">
    <location>
        <begin position="179"/>
        <end position="198"/>
    </location>
</feature>
<keyword evidence="4 5" id="KW-0472">Membrane</keyword>
<accession>A0A222MYV9</accession>
<reference evidence="6 7" key="1">
    <citation type="submission" date="2017-07" db="EMBL/GenBank/DDBJ databases">
        <title>Analysis of two Campylobacter avium genomes and identification of a novel hippuricase gene.</title>
        <authorList>
            <person name="Miller W.G."/>
            <person name="Chapman M.H."/>
            <person name="Yee E."/>
            <person name="Revez J."/>
            <person name="Bono J.L."/>
            <person name="Rossi M."/>
        </authorList>
    </citation>
    <scope>NUCLEOTIDE SEQUENCE [LARGE SCALE GENOMIC DNA]</scope>
    <source>
        <strain evidence="6 7">LMG 24591</strain>
    </source>
</reference>
<feature type="transmembrane region" description="Helical" evidence="5">
    <location>
        <begin position="210"/>
        <end position="230"/>
    </location>
</feature>
<dbReference type="EMBL" id="CP022347">
    <property type="protein sequence ID" value="ASQ30742.1"/>
    <property type="molecule type" value="Genomic_DNA"/>
</dbReference>
<proteinExistence type="predicted"/>